<evidence type="ECO:0000313" key="8">
    <source>
        <dbReference type="EMBL" id="MFB9445285.1"/>
    </source>
</evidence>
<dbReference type="RefSeq" id="WP_223103357.1">
    <property type="nucleotide sequence ID" value="NZ_CP061913.1"/>
</dbReference>
<accession>A0ABV5M8S7</accession>
<dbReference type="Pfam" id="PF02687">
    <property type="entry name" value="FtsX"/>
    <property type="match status" value="1"/>
</dbReference>
<proteinExistence type="predicted"/>
<feature type="transmembrane region" description="Helical" evidence="6">
    <location>
        <begin position="520"/>
        <end position="546"/>
    </location>
</feature>
<dbReference type="EMBL" id="JBHMCA010000042">
    <property type="protein sequence ID" value="MFB9445285.1"/>
    <property type="molecule type" value="Genomic_DNA"/>
</dbReference>
<keyword evidence="2" id="KW-1003">Cell membrane</keyword>
<feature type="transmembrane region" description="Helical" evidence="6">
    <location>
        <begin position="807"/>
        <end position="831"/>
    </location>
</feature>
<feature type="transmembrane region" description="Helical" evidence="6">
    <location>
        <begin position="368"/>
        <end position="393"/>
    </location>
</feature>
<comment type="subcellular location">
    <subcellularLocation>
        <location evidence="1">Cell membrane</location>
        <topology evidence="1">Multi-pass membrane protein</topology>
    </subcellularLocation>
</comment>
<feature type="transmembrane region" description="Helical" evidence="6">
    <location>
        <begin position="399"/>
        <end position="419"/>
    </location>
</feature>
<evidence type="ECO:0000256" key="4">
    <source>
        <dbReference type="ARBA" id="ARBA00022989"/>
    </source>
</evidence>
<evidence type="ECO:0000256" key="6">
    <source>
        <dbReference type="SAM" id="Phobius"/>
    </source>
</evidence>
<gene>
    <name evidence="8" type="ORF">ACFFTR_19595</name>
</gene>
<keyword evidence="4 6" id="KW-1133">Transmembrane helix</keyword>
<reference evidence="8 9" key="1">
    <citation type="submission" date="2024-09" db="EMBL/GenBank/DDBJ databases">
        <authorList>
            <person name="Sun Q."/>
            <person name="Mori K."/>
        </authorList>
    </citation>
    <scope>NUCLEOTIDE SEQUENCE [LARGE SCALE GENOMIC DNA]</scope>
    <source>
        <strain evidence="8 9">JCM 3307</strain>
    </source>
</reference>
<evidence type="ECO:0000256" key="2">
    <source>
        <dbReference type="ARBA" id="ARBA00022475"/>
    </source>
</evidence>
<evidence type="ECO:0000256" key="1">
    <source>
        <dbReference type="ARBA" id="ARBA00004651"/>
    </source>
</evidence>
<evidence type="ECO:0000256" key="3">
    <source>
        <dbReference type="ARBA" id="ARBA00022692"/>
    </source>
</evidence>
<sequence length="890" mass="89471">MRLHWPSVRGRARADGGALLLGAAVVALVAMLAGAVPVVLRGIADDAVADAVRRAGDDADVTATMRWESDAGRSGRFRTPGLADDVEAFRLRAQGELGPGLRAVLAPPVASVITPTLRIARTDLARTFRMAYLSAGAEPGVTWTAGGAPGPTVTGADDAELPDQQGRLMHVGLSEATAAALRVGPGERIPLLDEHGAPKEVEVSGVFRATDSADPVWRPAPWLLEPDPGTDRVRAVRLGALLSRDSLPDARLAFEPDELRPAVTFAPRPAAFTMAVARTAGPAVVALEAKSPSPSSFSTKTTWNTQLDAVLRDVTGQVDAAADQMSVLLLGVIAVGVLVLLLAAELLVRRRAPALALARRRGAALPVLGAELLLESAVTAVAAAGAGLGLARVLAGGAAWGWAVPVAVAAAAGPPLLGVRAAGHGTRDRRTSAHPAARRFAARTRQLRRLAFEGAVLAAAAAAFVAFGQRGGPAGGGAALPAGAPTLGAVAAGLLLARLVPPGLRLLLRGVLRSRFPTAVFGLTRAVAAAGHGLALVTLTCAAALASSSLTVGATVEASIRDAAWRTVGADVRVELADGTADDTARRIAAAPGVRQVVAAQVTDVVDVATADSSVPARLVVVDIGGLDRLRAGTPLPGVPAPAAPAAGGVPALVRSATGRLRPGMSLTLTRAGAQPVALTAVGAAPEVGGAGDVVLVDAAALAAVGTPAVPNTLWVTGPGARQAVTGAVAGHTVVRDDVLESLREAPLVAGLLRLATTCAVTLVALGMLGLILSAVMQGPQRRQTLSRLRTLGLRGRDARRVVAGELLPAVVVTGLLGPLAGVVLAGVTIGGLTLPVGPGPAADAVLTPPWAWLGLIPVALLVAVAAVTAAESARPGRGRLAAALRVGDG</sequence>
<keyword evidence="5 6" id="KW-0472">Membrane</keyword>
<name>A0ABV5M8S7_9ACTN</name>
<feature type="transmembrane region" description="Helical" evidence="6">
    <location>
        <begin position="487"/>
        <end position="508"/>
    </location>
</feature>
<dbReference type="Proteomes" id="UP001589608">
    <property type="component" value="Unassembled WGS sequence"/>
</dbReference>
<feature type="transmembrane region" description="Helical" evidence="6">
    <location>
        <begin position="851"/>
        <end position="871"/>
    </location>
</feature>
<feature type="transmembrane region" description="Helical" evidence="6">
    <location>
        <begin position="752"/>
        <end position="776"/>
    </location>
</feature>
<feature type="transmembrane region" description="Helical" evidence="6">
    <location>
        <begin position="450"/>
        <end position="467"/>
    </location>
</feature>
<evidence type="ECO:0000313" key="9">
    <source>
        <dbReference type="Proteomes" id="UP001589608"/>
    </source>
</evidence>
<feature type="transmembrane region" description="Helical" evidence="6">
    <location>
        <begin position="327"/>
        <end position="348"/>
    </location>
</feature>
<evidence type="ECO:0000259" key="7">
    <source>
        <dbReference type="Pfam" id="PF02687"/>
    </source>
</evidence>
<keyword evidence="9" id="KW-1185">Reference proteome</keyword>
<evidence type="ECO:0000256" key="5">
    <source>
        <dbReference type="ARBA" id="ARBA00023136"/>
    </source>
</evidence>
<comment type="caution">
    <text evidence="8">The sequence shown here is derived from an EMBL/GenBank/DDBJ whole genome shotgun (WGS) entry which is preliminary data.</text>
</comment>
<dbReference type="InterPro" id="IPR003838">
    <property type="entry name" value="ABC3_permease_C"/>
</dbReference>
<feature type="domain" description="ABC3 transporter permease C-terminal" evidence="7">
    <location>
        <begin position="761"/>
        <end position="870"/>
    </location>
</feature>
<keyword evidence="3 6" id="KW-0812">Transmembrane</keyword>
<organism evidence="8 9">
    <name type="scientific">Dactylosporangium vinaceum</name>
    <dbReference type="NCBI Taxonomy" id="53362"/>
    <lineage>
        <taxon>Bacteria</taxon>
        <taxon>Bacillati</taxon>
        <taxon>Actinomycetota</taxon>
        <taxon>Actinomycetes</taxon>
        <taxon>Micromonosporales</taxon>
        <taxon>Micromonosporaceae</taxon>
        <taxon>Dactylosporangium</taxon>
    </lineage>
</organism>
<protein>
    <submittedName>
        <fullName evidence="8">FtsX-like permease family protein</fullName>
    </submittedName>
</protein>